<dbReference type="AlphaFoldDB" id="A0A2P5AWJ3"/>
<protein>
    <submittedName>
        <fullName evidence="1">Uncharacterized protein</fullName>
    </submittedName>
</protein>
<gene>
    <name evidence="1" type="ORF">PanWU01x14_293920</name>
</gene>
<feature type="non-terminal residue" evidence="1">
    <location>
        <position position="1"/>
    </location>
</feature>
<proteinExistence type="predicted"/>
<evidence type="ECO:0000313" key="1">
    <source>
        <dbReference type="EMBL" id="PON40876.1"/>
    </source>
</evidence>
<organism evidence="1 2">
    <name type="scientific">Parasponia andersonii</name>
    <name type="common">Sponia andersonii</name>
    <dbReference type="NCBI Taxonomy" id="3476"/>
    <lineage>
        <taxon>Eukaryota</taxon>
        <taxon>Viridiplantae</taxon>
        <taxon>Streptophyta</taxon>
        <taxon>Embryophyta</taxon>
        <taxon>Tracheophyta</taxon>
        <taxon>Spermatophyta</taxon>
        <taxon>Magnoliopsida</taxon>
        <taxon>eudicotyledons</taxon>
        <taxon>Gunneridae</taxon>
        <taxon>Pentapetalae</taxon>
        <taxon>rosids</taxon>
        <taxon>fabids</taxon>
        <taxon>Rosales</taxon>
        <taxon>Cannabaceae</taxon>
        <taxon>Parasponia</taxon>
    </lineage>
</organism>
<dbReference type="EMBL" id="JXTB01000430">
    <property type="protein sequence ID" value="PON40876.1"/>
    <property type="molecule type" value="Genomic_DNA"/>
</dbReference>
<name>A0A2P5AWJ3_PARAD</name>
<keyword evidence="2" id="KW-1185">Reference proteome</keyword>
<accession>A0A2P5AWJ3</accession>
<dbReference type="Proteomes" id="UP000237105">
    <property type="component" value="Unassembled WGS sequence"/>
</dbReference>
<reference evidence="2" key="1">
    <citation type="submission" date="2016-06" db="EMBL/GenBank/DDBJ databases">
        <title>Parallel loss of symbiosis genes in relatives of nitrogen-fixing non-legume Parasponia.</title>
        <authorList>
            <person name="Van Velzen R."/>
            <person name="Holmer R."/>
            <person name="Bu F."/>
            <person name="Rutten L."/>
            <person name="Van Zeijl A."/>
            <person name="Liu W."/>
            <person name="Santuari L."/>
            <person name="Cao Q."/>
            <person name="Sharma T."/>
            <person name="Shen D."/>
            <person name="Roswanjaya Y."/>
            <person name="Wardhani T."/>
            <person name="Kalhor M.S."/>
            <person name="Jansen J."/>
            <person name="Van den Hoogen J."/>
            <person name="Gungor B."/>
            <person name="Hartog M."/>
            <person name="Hontelez J."/>
            <person name="Verver J."/>
            <person name="Yang W.-C."/>
            <person name="Schijlen E."/>
            <person name="Repin R."/>
            <person name="Schilthuizen M."/>
            <person name="Schranz E."/>
            <person name="Heidstra R."/>
            <person name="Miyata K."/>
            <person name="Fedorova E."/>
            <person name="Kohlen W."/>
            <person name="Bisseling T."/>
            <person name="Smit S."/>
            <person name="Geurts R."/>
        </authorList>
    </citation>
    <scope>NUCLEOTIDE SEQUENCE [LARGE SCALE GENOMIC DNA]</scope>
    <source>
        <strain evidence="2">cv. WU1-14</strain>
    </source>
</reference>
<sequence length="129" mass="15304">FDTQKSQKENRELTFEENPLIMTFALSLETQNRPLKKKKKKPPNSYFGLIVKIDGGIFHNDLSLQFLRNQTEHLTNESSSFDYFLIIFYLITKKYQYREIAVPNFRTYIKLGHENPLQKTPFLNSMYTA</sequence>
<comment type="caution">
    <text evidence="1">The sequence shown here is derived from an EMBL/GenBank/DDBJ whole genome shotgun (WGS) entry which is preliminary data.</text>
</comment>
<evidence type="ECO:0000313" key="2">
    <source>
        <dbReference type="Proteomes" id="UP000237105"/>
    </source>
</evidence>